<dbReference type="PANTHER" id="PTHR30399">
    <property type="entry name" value="UNCHARACTERIZED PROTEIN YGJP"/>
    <property type="match status" value="1"/>
</dbReference>
<accession>A0A6J7J9P0</accession>
<feature type="domain" description="YgjP-like metallopeptidase" evidence="1">
    <location>
        <begin position="94"/>
        <end position="194"/>
    </location>
</feature>
<name>A0A6J7J9P0_9ZZZZ</name>
<dbReference type="AlphaFoldDB" id="A0A6J7J9P0"/>
<evidence type="ECO:0000313" key="2">
    <source>
        <dbReference type="EMBL" id="CAB4939978.1"/>
    </source>
</evidence>
<reference evidence="2" key="1">
    <citation type="submission" date="2020-05" db="EMBL/GenBank/DDBJ databases">
        <authorList>
            <person name="Chiriac C."/>
            <person name="Salcher M."/>
            <person name="Ghai R."/>
            <person name="Kavagutti S V."/>
        </authorList>
    </citation>
    <scope>NUCLEOTIDE SEQUENCE</scope>
</reference>
<dbReference type="InterPro" id="IPR002725">
    <property type="entry name" value="YgjP-like_metallopeptidase"/>
</dbReference>
<proteinExistence type="predicted"/>
<sequence length="215" mass="24203">MRARYLLGMAFDPLPRTPSPVRLAVDLTESHTLEAKAVALPGIDEGEIVVIRSPRRKRHISAYRQAGRIVISIPARLSKADERAIVPEMVAKIRAQEAARTPGEMQLAQRIDELLTAHAPEISERPNSVHWRSMRQRWGSCTSVDGSIRISDRLKQAPDYVLDFLLFHESIHLRYADHGAEFQEVMDRYPDGAKAQAYLDGYEAAEDALIPPELD</sequence>
<evidence type="ECO:0000259" key="1">
    <source>
        <dbReference type="Pfam" id="PF01863"/>
    </source>
</evidence>
<dbReference type="CDD" id="cd07344">
    <property type="entry name" value="M48_yhfN_like"/>
    <property type="match status" value="1"/>
</dbReference>
<gene>
    <name evidence="2" type="ORF">UFOPK3774_00589</name>
</gene>
<dbReference type="EMBL" id="CAFBNG010000090">
    <property type="protein sequence ID" value="CAB4939978.1"/>
    <property type="molecule type" value="Genomic_DNA"/>
</dbReference>
<dbReference type="Gene3D" id="3.30.2010.10">
    <property type="entry name" value="Metalloproteases ('zincins'), catalytic domain"/>
    <property type="match status" value="1"/>
</dbReference>
<organism evidence="2">
    <name type="scientific">freshwater metagenome</name>
    <dbReference type="NCBI Taxonomy" id="449393"/>
    <lineage>
        <taxon>unclassified sequences</taxon>
        <taxon>metagenomes</taxon>
        <taxon>ecological metagenomes</taxon>
    </lineage>
</organism>
<dbReference type="PANTHER" id="PTHR30399:SF1">
    <property type="entry name" value="UTP PYROPHOSPHATASE"/>
    <property type="match status" value="1"/>
</dbReference>
<protein>
    <submittedName>
        <fullName evidence="2">Unannotated protein</fullName>
    </submittedName>
</protein>
<dbReference type="Pfam" id="PF01863">
    <property type="entry name" value="YgjP-like"/>
    <property type="match status" value="1"/>
</dbReference>
<dbReference type="InterPro" id="IPR053136">
    <property type="entry name" value="UTP_pyrophosphatase-like"/>
</dbReference>